<comment type="caution">
    <text evidence="1">The sequence shown here is derived from an EMBL/GenBank/DDBJ whole genome shotgun (WGS) entry which is preliminary data.</text>
</comment>
<organism evidence="1 2">
    <name type="scientific">Eumeta variegata</name>
    <name type="common">Bagworm moth</name>
    <name type="synonym">Eumeta japonica</name>
    <dbReference type="NCBI Taxonomy" id="151549"/>
    <lineage>
        <taxon>Eukaryota</taxon>
        <taxon>Metazoa</taxon>
        <taxon>Ecdysozoa</taxon>
        <taxon>Arthropoda</taxon>
        <taxon>Hexapoda</taxon>
        <taxon>Insecta</taxon>
        <taxon>Pterygota</taxon>
        <taxon>Neoptera</taxon>
        <taxon>Endopterygota</taxon>
        <taxon>Lepidoptera</taxon>
        <taxon>Glossata</taxon>
        <taxon>Ditrysia</taxon>
        <taxon>Tineoidea</taxon>
        <taxon>Psychidae</taxon>
        <taxon>Oiketicinae</taxon>
        <taxon>Eumeta</taxon>
    </lineage>
</organism>
<gene>
    <name evidence="1" type="ORF">EVAR_94441_1</name>
</gene>
<reference evidence="1 2" key="1">
    <citation type="journal article" date="2019" name="Commun. Biol.">
        <title>The bagworm genome reveals a unique fibroin gene that provides high tensile strength.</title>
        <authorList>
            <person name="Kono N."/>
            <person name="Nakamura H."/>
            <person name="Ohtoshi R."/>
            <person name="Tomita M."/>
            <person name="Numata K."/>
            <person name="Arakawa K."/>
        </authorList>
    </citation>
    <scope>NUCLEOTIDE SEQUENCE [LARGE SCALE GENOMIC DNA]</scope>
</reference>
<dbReference type="Proteomes" id="UP000299102">
    <property type="component" value="Unassembled WGS sequence"/>
</dbReference>
<dbReference type="EMBL" id="BGZK01000076">
    <property type="protein sequence ID" value="GBP16104.1"/>
    <property type="molecule type" value="Genomic_DNA"/>
</dbReference>
<dbReference type="OrthoDB" id="7490514at2759"/>
<protein>
    <submittedName>
        <fullName evidence="1">Uncharacterized protein</fullName>
    </submittedName>
</protein>
<accession>A0A4C1TQ74</accession>
<sequence>MLKLSIRKTCPFVAPSTRVPAPNSSHECWTHRKLRHHRLPTASGILLLAQINKKQIEEVPSFIWASSLPPQRNILFRHVLLLWFTRPTCRGFHLVPAGPGGRAVDQRRHGILLGAVLRALLGAADPQRGKPPFFTLRISKYLSRRVTLDERDFVSVERVGMIRSTESRDSERSRPLVVRLAHRVHRKQLLAAARVRRSATTAGLGLSFEERRLYVNKRMFSKVRLYNPGSLGICHDELLMAVLHHSVDILAINETWLQLDEKDKASIYPAILSEASPVSQTCAVGTAVKSLFMLGRV</sequence>
<proteinExistence type="predicted"/>
<dbReference type="AlphaFoldDB" id="A0A4C1TQ74"/>
<name>A0A4C1TQ74_EUMVA</name>
<evidence type="ECO:0000313" key="1">
    <source>
        <dbReference type="EMBL" id="GBP16104.1"/>
    </source>
</evidence>
<keyword evidence="2" id="KW-1185">Reference proteome</keyword>
<evidence type="ECO:0000313" key="2">
    <source>
        <dbReference type="Proteomes" id="UP000299102"/>
    </source>
</evidence>